<keyword evidence="4 9" id="KW-0521">NADP</keyword>
<evidence type="ECO:0000256" key="11">
    <source>
        <dbReference type="PIRSR" id="PIRSR000445-2"/>
    </source>
</evidence>
<dbReference type="UniPathway" id="UPA00251">
    <property type="reaction ID" value="UER00316"/>
</dbReference>
<evidence type="ECO:0000256" key="2">
    <source>
        <dbReference type="ARBA" id="ARBA00005916"/>
    </source>
</evidence>
<sequence>MSLFVFGINHKTAAVDIREKVAFSTEQLLEAYHSLQHQTGCQEAVILSTCNRTEVYCYSDNDSDYLTQWMADYHQLEAAQLRDVSYLYRDEQAVKHVMRVASGLDSMVLGEPQILGQLKQAYSSAKNNGIVGSFFEKLIQQSFSAAKKVRTDTDIGANSVSVAYSAVQLAKHIFGSLNQTKVLLIGAGETIELVGRHLHEQGVEKMTVANRTLSRAKEVAGLFNAEVITLAQVPSLLCDADIIISSTASQLPILGKGVVERALKDRRHKPMFLVDLAVPRDIEPEVGDLNDAYLYSVDDLQQIIEQNIANRQEAAQQAEKIIELQVEQFLQWNRSLDSIDVVREYRQQSEQIKQKLQERALNQLADGQPPEQIILELANKLTNSLIHAPTKAIKQSAEKADYQGVDRIRRILGLDTD</sequence>
<evidence type="ECO:0000256" key="14">
    <source>
        <dbReference type="RuleBase" id="RU000584"/>
    </source>
</evidence>
<feature type="active site" description="Nucleophile" evidence="9 10">
    <location>
        <position position="50"/>
    </location>
</feature>
<dbReference type="EMBL" id="JACNEP010000001">
    <property type="protein sequence ID" value="MBC3764364.1"/>
    <property type="molecule type" value="Genomic_DNA"/>
</dbReference>
<keyword evidence="6 9" id="KW-0627">Porphyrin biosynthesis</keyword>
<evidence type="ECO:0000256" key="13">
    <source>
        <dbReference type="PIRSR" id="PIRSR000445-4"/>
    </source>
</evidence>
<evidence type="ECO:0000256" key="1">
    <source>
        <dbReference type="ARBA" id="ARBA00005059"/>
    </source>
</evidence>
<reference evidence="18" key="1">
    <citation type="journal article" date="2018" name="Int. J. Syst. Evol. Microbiol.">
        <title>Neptunicella marina gen. nov., sp. nov., isolated from surface seawater.</title>
        <authorList>
            <person name="Liu X."/>
            <person name="Lai Q."/>
            <person name="Du Y."/>
            <person name="Zhang X."/>
            <person name="Liu Z."/>
            <person name="Sun F."/>
            <person name="Shao Z."/>
        </authorList>
    </citation>
    <scope>NUCLEOTIDE SEQUENCE</scope>
    <source>
        <strain evidence="18">S27-2</strain>
    </source>
</reference>
<dbReference type="Pfam" id="PF05201">
    <property type="entry name" value="GlutR_N"/>
    <property type="match status" value="1"/>
</dbReference>
<dbReference type="InterPro" id="IPR036343">
    <property type="entry name" value="GluRdtase_N_sf"/>
</dbReference>
<evidence type="ECO:0000256" key="10">
    <source>
        <dbReference type="PIRSR" id="PIRSR000445-1"/>
    </source>
</evidence>
<dbReference type="Proteomes" id="UP000601768">
    <property type="component" value="Unassembled WGS sequence"/>
</dbReference>
<dbReference type="InterPro" id="IPR036453">
    <property type="entry name" value="GluRdtase_dimer_dom_sf"/>
</dbReference>
<comment type="domain">
    <text evidence="9">Possesses an unusual extended V-shaped dimeric structure with each monomer consisting of three distinct domains arranged along a curved 'spinal' alpha-helix. The N-terminal catalytic domain specifically recognizes the glutamate moiety of the substrate. The second domain is the NADPH-binding domain, and the third C-terminal domain is responsible for dimerization.</text>
</comment>
<feature type="binding site" evidence="9 11">
    <location>
        <position position="106"/>
    </location>
    <ligand>
        <name>substrate</name>
    </ligand>
</feature>
<comment type="catalytic activity">
    <reaction evidence="7 9 14">
        <text>(S)-4-amino-5-oxopentanoate + tRNA(Glu) + NADP(+) = L-glutamyl-tRNA(Glu) + NADPH + H(+)</text>
        <dbReference type="Rhea" id="RHEA:12344"/>
        <dbReference type="Rhea" id="RHEA-COMP:9663"/>
        <dbReference type="Rhea" id="RHEA-COMP:9680"/>
        <dbReference type="ChEBI" id="CHEBI:15378"/>
        <dbReference type="ChEBI" id="CHEBI:57501"/>
        <dbReference type="ChEBI" id="CHEBI:57783"/>
        <dbReference type="ChEBI" id="CHEBI:58349"/>
        <dbReference type="ChEBI" id="CHEBI:78442"/>
        <dbReference type="ChEBI" id="CHEBI:78520"/>
        <dbReference type="EC" id="1.2.1.70"/>
    </reaction>
</comment>
<feature type="domain" description="Quinate/shikimate 5-dehydrogenase/glutamyl-tRNA reductase" evidence="16">
    <location>
        <begin position="168"/>
        <end position="303"/>
    </location>
</feature>
<keyword evidence="19" id="KW-1185">Reference proteome</keyword>
<dbReference type="Pfam" id="PF01488">
    <property type="entry name" value="Shikimate_DH"/>
    <property type="match status" value="1"/>
</dbReference>
<keyword evidence="5 9" id="KW-0560">Oxidoreductase</keyword>
<accession>A0A8J6LV62</accession>
<dbReference type="SUPFAM" id="SSF51735">
    <property type="entry name" value="NAD(P)-binding Rossmann-fold domains"/>
    <property type="match status" value="1"/>
</dbReference>
<dbReference type="RefSeq" id="WP_186504842.1">
    <property type="nucleotide sequence ID" value="NZ_JACNEP010000001.1"/>
</dbReference>
<organism evidence="18 19">
    <name type="scientific">Neptunicella marina</name>
    <dbReference type="NCBI Taxonomy" id="2125989"/>
    <lineage>
        <taxon>Bacteria</taxon>
        <taxon>Pseudomonadati</taxon>
        <taxon>Pseudomonadota</taxon>
        <taxon>Gammaproteobacteria</taxon>
        <taxon>Alteromonadales</taxon>
        <taxon>Alteromonadaceae</taxon>
        <taxon>Neptunicella</taxon>
    </lineage>
</organism>
<name>A0A8J6LV62_9ALTE</name>
<dbReference type="EC" id="1.2.1.70" evidence="3 9"/>
<dbReference type="FunFam" id="3.30.460.30:FF:000001">
    <property type="entry name" value="Glutamyl-tRNA reductase"/>
    <property type="match status" value="1"/>
</dbReference>
<dbReference type="InterPro" id="IPR015896">
    <property type="entry name" value="4pyrrol_synth_GluRdtase_dimer"/>
</dbReference>
<comment type="subunit">
    <text evidence="9">Homodimer.</text>
</comment>
<feature type="binding site" evidence="9 12">
    <location>
        <begin position="186"/>
        <end position="191"/>
    </location>
    <ligand>
        <name>NADP(+)</name>
        <dbReference type="ChEBI" id="CHEBI:58349"/>
    </ligand>
</feature>
<dbReference type="FunFam" id="3.40.50.720:FF:000031">
    <property type="entry name" value="Glutamyl-tRNA reductase"/>
    <property type="match status" value="1"/>
</dbReference>
<gene>
    <name evidence="9" type="primary">hemA</name>
    <name evidence="18" type="ORF">H8B19_00600</name>
</gene>
<dbReference type="InterPro" id="IPR006151">
    <property type="entry name" value="Shikm_DH/Glu-tRNA_Rdtase"/>
</dbReference>
<dbReference type="InterPro" id="IPR015895">
    <property type="entry name" value="4pyrrol_synth_GluRdtase_N"/>
</dbReference>
<protein>
    <recommendedName>
        <fullName evidence="8 9">Glutamyl-tRNA reductase</fullName>
        <shortName evidence="9">GluTR</shortName>
        <ecNumber evidence="3 9">1.2.1.70</ecNumber>
    </recommendedName>
</protein>
<evidence type="ECO:0000256" key="6">
    <source>
        <dbReference type="ARBA" id="ARBA00023244"/>
    </source>
</evidence>
<dbReference type="CDD" id="cd05213">
    <property type="entry name" value="NAD_bind_Glutamyl_tRNA_reduct"/>
    <property type="match status" value="1"/>
</dbReference>
<dbReference type="GO" id="GO:0019353">
    <property type="term" value="P:protoporphyrinogen IX biosynthetic process from glutamate"/>
    <property type="evidence" value="ECO:0007669"/>
    <property type="project" value="TreeGrafter"/>
</dbReference>
<evidence type="ECO:0000256" key="4">
    <source>
        <dbReference type="ARBA" id="ARBA00022857"/>
    </source>
</evidence>
<evidence type="ECO:0000313" key="19">
    <source>
        <dbReference type="Proteomes" id="UP000601768"/>
    </source>
</evidence>
<feature type="binding site" evidence="9 11">
    <location>
        <position position="117"/>
    </location>
    <ligand>
        <name>substrate</name>
    </ligand>
</feature>
<dbReference type="InterPro" id="IPR018214">
    <property type="entry name" value="GluRdtase_CS"/>
</dbReference>
<evidence type="ECO:0000259" key="15">
    <source>
        <dbReference type="Pfam" id="PF00745"/>
    </source>
</evidence>
<dbReference type="PROSITE" id="PS00747">
    <property type="entry name" value="GLUTR"/>
    <property type="match status" value="1"/>
</dbReference>
<dbReference type="PANTHER" id="PTHR43013:SF1">
    <property type="entry name" value="GLUTAMYL-TRNA REDUCTASE"/>
    <property type="match status" value="1"/>
</dbReference>
<dbReference type="PANTHER" id="PTHR43013">
    <property type="entry name" value="GLUTAMYL-TRNA REDUCTASE"/>
    <property type="match status" value="1"/>
</dbReference>
<feature type="domain" description="Glutamyl-tRNA reductase N-terminal" evidence="17">
    <location>
        <begin position="7"/>
        <end position="153"/>
    </location>
</feature>
<feature type="binding site" evidence="9 11">
    <location>
        <begin position="49"/>
        <end position="52"/>
    </location>
    <ligand>
        <name>substrate</name>
    </ligand>
</feature>
<evidence type="ECO:0000259" key="16">
    <source>
        <dbReference type="Pfam" id="PF01488"/>
    </source>
</evidence>
<dbReference type="SUPFAM" id="SSF69075">
    <property type="entry name" value="Glutamyl tRNA-reductase dimerization domain"/>
    <property type="match status" value="1"/>
</dbReference>
<comment type="function">
    <text evidence="9">Catalyzes the NADPH-dependent reduction of glutamyl-tRNA(Glu) to glutamate 1-semialdehyde (GSA).</text>
</comment>
<evidence type="ECO:0000256" key="3">
    <source>
        <dbReference type="ARBA" id="ARBA00012970"/>
    </source>
</evidence>
<dbReference type="PIRSF" id="PIRSF000445">
    <property type="entry name" value="4pyrrol_synth_GluRdtase"/>
    <property type="match status" value="1"/>
</dbReference>
<comment type="pathway">
    <text evidence="1 9 14">Porphyrin-containing compound metabolism; protoporphyrin-IX biosynthesis; 5-aminolevulinate from L-glutamyl-tRNA(Glu): step 1/2.</text>
</comment>
<feature type="domain" description="Tetrapyrrole biosynthesis glutamyl-tRNA reductase dimerisation" evidence="15">
    <location>
        <begin position="317"/>
        <end position="413"/>
    </location>
</feature>
<feature type="binding site" evidence="9 11">
    <location>
        <begin position="111"/>
        <end position="113"/>
    </location>
    <ligand>
        <name>substrate</name>
    </ligand>
</feature>
<evidence type="ECO:0000256" key="5">
    <source>
        <dbReference type="ARBA" id="ARBA00023002"/>
    </source>
</evidence>
<dbReference type="GO" id="GO:0050661">
    <property type="term" value="F:NADP binding"/>
    <property type="evidence" value="ECO:0007669"/>
    <property type="project" value="InterPro"/>
</dbReference>
<dbReference type="SUPFAM" id="SSF69742">
    <property type="entry name" value="Glutamyl tRNA-reductase catalytic, N-terminal domain"/>
    <property type="match status" value="1"/>
</dbReference>
<comment type="caution">
    <text evidence="18">The sequence shown here is derived from an EMBL/GenBank/DDBJ whole genome shotgun (WGS) entry which is preliminary data.</text>
</comment>
<dbReference type="Gene3D" id="3.30.460.30">
    <property type="entry name" value="Glutamyl-tRNA reductase, N-terminal domain"/>
    <property type="match status" value="1"/>
</dbReference>
<evidence type="ECO:0000256" key="8">
    <source>
        <dbReference type="ARBA" id="ARBA00068659"/>
    </source>
</evidence>
<evidence type="ECO:0000259" key="17">
    <source>
        <dbReference type="Pfam" id="PF05201"/>
    </source>
</evidence>
<comment type="miscellaneous">
    <text evidence="9">During catalysis, the active site Cys acts as a nucleophile attacking the alpha-carbonyl group of tRNA-bound glutamate with the formation of a thioester intermediate between enzyme and glutamate, and the concomitant release of tRNA(Glu). The thioester intermediate is finally reduced by direct hydride transfer from NADPH, to form the product GSA.</text>
</comment>
<evidence type="ECO:0000256" key="12">
    <source>
        <dbReference type="PIRSR" id="PIRSR000445-3"/>
    </source>
</evidence>
<evidence type="ECO:0000313" key="18">
    <source>
        <dbReference type="EMBL" id="MBC3764364.1"/>
    </source>
</evidence>
<proteinExistence type="inferred from homology"/>
<dbReference type="GO" id="GO:0008883">
    <property type="term" value="F:glutamyl-tRNA reductase activity"/>
    <property type="evidence" value="ECO:0007669"/>
    <property type="project" value="UniProtKB-UniRule"/>
</dbReference>
<dbReference type="InterPro" id="IPR000343">
    <property type="entry name" value="4pyrrol_synth_GluRdtase"/>
</dbReference>
<dbReference type="Gene3D" id="3.40.50.720">
    <property type="entry name" value="NAD(P)-binding Rossmann-like Domain"/>
    <property type="match status" value="1"/>
</dbReference>
<feature type="site" description="Important for activity" evidence="9 13">
    <location>
        <position position="96"/>
    </location>
</feature>
<dbReference type="Pfam" id="PF00745">
    <property type="entry name" value="GlutR_dimer"/>
    <property type="match status" value="1"/>
</dbReference>
<dbReference type="HAMAP" id="MF_00087">
    <property type="entry name" value="Glu_tRNA_reductase"/>
    <property type="match status" value="1"/>
</dbReference>
<dbReference type="InterPro" id="IPR036291">
    <property type="entry name" value="NAD(P)-bd_dom_sf"/>
</dbReference>
<dbReference type="AlphaFoldDB" id="A0A8J6LV62"/>
<evidence type="ECO:0000256" key="9">
    <source>
        <dbReference type="HAMAP-Rule" id="MF_00087"/>
    </source>
</evidence>
<comment type="similarity">
    <text evidence="2 9 14">Belongs to the glutamyl-tRNA reductase family.</text>
</comment>
<reference evidence="18" key="2">
    <citation type="submission" date="2020-08" db="EMBL/GenBank/DDBJ databases">
        <authorList>
            <person name="Lai Q."/>
        </authorList>
    </citation>
    <scope>NUCLEOTIDE SEQUENCE</scope>
    <source>
        <strain evidence="18">S27-2</strain>
    </source>
</reference>
<dbReference type="NCBIfam" id="TIGR01035">
    <property type="entry name" value="hemA"/>
    <property type="match status" value="1"/>
</dbReference>
<evidence type="ECO:0000256" key="7">
    <source>
        <dbReference type="ARBA" id="ARBA00047464"/>
    </source>
</evidence>